<dbReference type="PANTHER" id="PTHR11804">
    <property type="entry name" value="PROTEASE M3 THIMET OLIGOPEPTIDASE-RELATED"/>
    <property type="match status" value="1"/>
</dbReference>
<evidence type="ECO:0000259" key="8">
    <source>
        <dbReference type="Pfam" id="PF01432"/>
    </source>
</evidence>
<keyword evidence="4 7" id="KW-0378">Hydrolase</keyword>
<dbReference type="PANTHER" id="PTHR11804:SF79">
    <property type="entry name" value="MITOCHONDRIAL INTERMEDIATE PEPTIDASE"/>
    <property type="match status" value="1"/>
</dbReference>
<keyword evidence="6 7" id="KW-0482">Metalloprotease</keyword>
<keyword evidence="10" id="KW-1185">Reference proteome</keyword>
<dbReference type="EMBL" id="JABXBU010002227">
    <property type="protein sequence ID" value="KAF8774573.1"/>
    <property type="molecule type" value="Genomic_DNA"/>
</dbReference>
<dbReference type="InterPro" id="IPR024077">
    <property type="entry name" value="Neurolysin/TOP_dom2"/>
</dbReference>
<dbReference type="Gene3D" id="1.10.1370.10">
    <property type="entry name" value="Neurolysin, domain 3"/>
    <property type="match status" value="1"/>
</dbReference>
<dbReference type="Gene3D" id="3.40.390.10">
    <property type="entry name" value="Collagenase (Catalytic Domain)"/>
    <property type="match status" value="1"/>
</dbReference>
<dbReference type="Pfam" id="PF01432">
    <property type="entry name" value="Peptidase_M3"/>
    <property type="match status" value="1"/>
</dbReference>
<keyword evidence="5 7" id="KW-0862">Zinc</keyword>
<keyword evidence="3 7" id="KW-0479">Metal-binding</keyword>
<evidence type="ECO:0000256" key="4">
    <source>
        <dbReference type="ARBA" id="ARBA00022801"/>
    </source>
</evidence>
<reference evidence="9" key="1">
    <citation type="journal article" date="2020" name="bioRxiv">
        <title>Chromosome-level reference genome of the European wasp spider Argiope bruennichi: a resource for studies on range expansion and evolutionary adaptation.</title>
        <authorList>
            <person name="Sheffer M.M."/>
            <person name="Hoppe A."/>
            <person name="Krehenwinkel H."/>
            <person name="Uhl G."/>
            <person name="Kuss A.W."/>
            <person name="Jensen L."/>
            <person name="Jensen C."/>
            <person name="Gillespie R.G."/>
            <person name="Hoff K.J."/>
            <person name="Prost S."/>
        </authorList>
    </citation>
    <scope>NUCLEOTIDE SEQUENCE</scope>
</reference>
<name>A0A8T0EKJ9_ARGBR</name>
<comment type="similarity">
    <text evidence="1 7">Belongs to the peptidase M3 family.</text>
</comment>
<gene>
    <name evidence="9" type="ORF">HNY73_017106</name>
</gene>
<accession>A0A8T0EKJ9</accession>
<evidence type="ECO:0000256" key="2">
    <source>
        <dbReference type="ARBA" id="ARBA00022670"/>
    </source>
</evidence>
<dbReference type="SUPFAM" id="SSF55486">
    <property type="entry name" value="Metalloproteases ('zincins'), catalytic domain"/>
    <property type="match status" value="1"/>
</dbReference>
<evidence type="ECO:0000256" key="5">
    <source>
        <dbReference type="ARBA" id="ARBA00022833"/>
    </source>
</evidence>
<comment type="caution">
    <text evidence="9">The sequence shown here is derived from an EMBL/GenBank/DDBJ whole genome shotgun (WGS) entry which is preliminary data.</text>
</comment>
<dbReference type="InterPro" id="IPR024079">
    <property type="entry name" value="MetalloPept_cat_dom_sf"/>
</dbReference>
<dbReference type="GO" id="GO:0005739">
    <property type="term" value="C:mitochondrion"/>
    <property type="evidence" value="ECO:0007669"/>
    <property type="project" value="TreeGrafter"/>
</dbReference>
<dbReference type="InterPro" id="IPR045090">
    <property type="entry name" value="Pept_M3A_M3B"/>
</dbReference>
<evidence type="ECO:0000313" key="9">
    <source>
        <dbReference type="EMBL" id="KAF8774573.1"/>
    </source>
</evidence>
<dbReference type="GO" id="GO:0046872">
    <property type="term" value="F:metal ion binding"/>
    <property type="evidence" value="ECO:0007669"/>
    <property type="project" value="UniProtKB-UniRule"/>
</dbReference>
<dbReference type="GO" id="GO:0006518">
    <property type="term" value="P:peptide metabolic process"/>
    <property type="evidence" value="ECO:0007669"/>
    <property type="project" value="TreeGrafter"/>
</dbReference>
<dbReference type="GO" id="GO:0004222">
    <property type="term" value="F:metalloendopeptidase activity"/>
    <property type="evidence" value="ECO:0007669"/>
    <property type="project" value="InterPro"/>
</dbReference>
<evidence type="ECO:0000313" key="10">
    <source>
        <dbReference type="Proteomes" id="UP000807504"/>
    </source>
</evidence>
<keyword evidence="2 7" id="KW-0645">Protease</keyword>
<dbReference type="GO" id="GO:0006627">
    <property type="term" value="P:protein processing involved in protein targeting to mitochondrion"/>
    <property type="evidence" value="ECO:0007669"/>
    <property type="project" value="TreeGrafter"/>
</dbReference>
<sequence length="631" mass="73570">MVKLEGVEKCQPCRGLDTLLENTVASIKSFSNMFNSVSKVNLPVSANARKGAGLWGFEKLREPEDFEVFFRNSVSKIEVVMDEIKYLNPDCDLAMVCDELFDTLYKVRNSAKLVMLIHPQKEFVDVAKRVYYDANQYTIKFYTNHDYYSCLKRAAETKRDVAREPVDDFVIEKFLRAFEKGEKKMIVKNVLLKSCRKRQWLQRLFCKRPNECYTVLRKRLELARLYGFDTYAEFALSKSIPGTPDFVMRFLHNLCEKMKPEIDKDIKEIAQDNHLCPMSVLQSGDIASLISKSKKDILDVESSVKNYFSLDACIDGLKLILKCLFDIDLELVEDHDIVIEELWHDDVKKFCIQEGNEILGYIYLDVYARRNKKPSGIYLIQFGRMFENVIYQRPVLVVTSSLSKPSNSKPTLLNILHVDTFFHKMGKAIHCILGQNKFRMISGTRCSDDLYHIPGTLMEYFASDARVLQKFAKHYETKEVIPDDLIEKLVKYKKKFSAYKTQIKIFNAAFDQVCHSQQFLYFSVSEIFNTTWRMHFGSYSKPSKDAEYKFQPINQFLREQRAFAYSRLLSKAITSMIWSKYFKDDPFNQIAGNQFRNEFLVPTAVKPPRDLVEDYLQVKLTPDCLTKAFFE</sequence>
<dbReference type="Proteomes" id="UP000807504">
    <property type="component" value="Unassembled WGS sequence"/>
</dbReference>
<evidence type="ECO:0000256" key="6">
    <source>
        <dbReference type="ARBA" id="ARBA00023049"/>
    </source>
</evidence>
<evidence type="ECO:0000256" key="1">
    <source>
        <dbReference type="ARBA" id="ARBA00006040"/>
    </source>
</evidence>
<evidence type="ECO:0000256" key="7">
    <source>
        <dbReference type="RuleBase" id="RU003435"/>
    </source>
</evidence>
<protein>
    <submittedName>
        <fullName evidence="9">Mitochondrial intermediate peptidase like protein</fullName>
    </submittedName>
</protein>
<dbReference type="AlphaFoldDB" id="A0A8T0EKJ9"/>
<reference evidence="9" key="2">
    <citation type="submission" date="2020-06" db="EMBL/GenBank/DDBJ databases">
        <authorList>
            <person name="Sheffer M."/>
        </authorList>
    </citation>
    <scope>NUCLEOTIDE SEQUENCE</scope>
</reference>
<proteinExistence type="inferred from homology"/>
<feature type="domain" description="Peptidase M3A/M3B catalytic" evidence="8">
    <location>
        <begin position="215"/>
        <end position="626"/>
    </location>
</feature>
<comment type="cofactor">
    <cofactor evidence="7">
        <name>Zn(2+)</name>
        <dbReference type="ChEBI" id="CHEBI:29105"/>
    </cofactor>
    <text evidence="7">Binds 1 zinc ion.</text>
</comment>
<evidence type="ECO:0000256" key="3">
    <source>
        <dbReference type="ARBA" id="ARBA00022723"/>
    </source>
</evidence>
<organism evidence="9 10">
    <name type="scientific">Argiope bruennichi</name>
    <name type="common">Wasp spider</name>
    <name type="synonym">Aranea bruennichi</name>
    <dbReference type="NCBI Taxonomy" id="94029"/>
    <lineage>
        <taxon>Eukaryota</taxon>
        <taxon>Metazoa</taxon>
        <taxon>Ecdysozoa</taxon>
        <taxon>Arthropoda</taxon>
        <taxon>Chelicerata</taxon>
        <taxon>Arachnida</taxon>
        <taxon>Araneae</taxon>
        <taxon>Araneomorphae</taxon>
        <taxon>Entelegynae</taxon>
        <taxon>Araneoidea</taxon>
        <taxon>Araneidae</taxon>
        <taxon>Argiope</taxon>
    </lineage>
</organism>
<dbReference type="InterPro" id="IPR001567">
    <property type="entry name" value="Pept_M3A_M3B_dom"/>
</dbReference>